<sequence length="351" mass="40975">MNNVKWIVLSVVMITFWLYWLVPPFSSTASLPYDDEQEGLQDQIVIRFSHVVAEHTPKGLAAQKFASLVAKKSNGKMKVEIYANGTLFTDEEELEALKQGKVEMIAPAYSKLTGFIPEWRVLDLPFALPNDKAVEEALQGKVGKILFSKLQSFHVKGLAFWENGFKQVTNSVRPIVQPADFHDLRFRTMPSDVIQEQFRLLGAIPKVAPFHDTFRELYYQQVDGQENTISNIYSKRFYEVQRYMTISNHGYLGYVVLMNESFWNRLTSSQQQVILEALAETTTWMKIHAKIINEKQLNEIIHTRRMHIHWLTDEQKREWLNHLQPLYDRVRRQVGGQLMNEVLRIQQKYLQ</sequence>
<dbReference type="PANTHER" id="PTHR33376">
    <property type="match status" value="1"/>
</dbReference>
<proteinExistence type="inferred from homology"/>
<dbReference type="Gene3D" id="3.40.190.170">
    <property type="entry name" value="Bacterial extracellular solute-binding protein, family 7"/>
    <property type="match status" value="1"/>
</dbReference>
<dbReference type="AlphaFoldDB" id="A0A0D0S3L2"/>
<evidence type="ECO:0000256" key="3">
    <source>
        <dbReference type="ARBA" id="ARBA00022729"/>
    </source>
</evidence>
<keyword evidence="4" id="KW-0472">Membrane</keyword>
<dbReference type="InterPro" id="IPR018389">
    <property type="entry name" value="DctP_fam"/>
</dbReference>
<dbReference type="Pfam" id="PF03480">
    <property type="entry name" value="DctP"/>
    <property type="match status" value="1"/>
</dbReference>
<organism evidence="5 6">
    <name type="scientific">Anoxybacillus thermarum</name>
    <dbReference type="NCBI Taxonomy" id="404937"/>
    <lineage>
        <taxon>Bacteria</taxon>
        <taxon>Bacillati</taxon>
        <taxon>Bacillota</taxon>
        <taxon>Bacilli</taxon>
        <taxon>Bacillales</taxon>
        <taxon>Anoxybacillaceae</taxon>
        <taxon>Anoxybacillus</taxon>
    </lineage>
</organism>
<gene>
    <name evidence="5" type="ORF">LH47_00343</name>
</gene>
<comment type="caution">
    <text evidence="5">The sequence shown here is derived from an EMBL/GenBank/DDBJ whole genome shotgun (WGS) entry which is preliminary data.</text>
</comment>
<accession>A0A0D0S3L2</accession>
<evidence type="ECO:0000256" key="2">
    <source>
        <dbReference type="ARBA" id="ARBA00022448"/>
    </source>
</evidence>
<feature type="transmembrane region" description="Helical" evidence="4">
    <location>
        <begin position="6"/>
        <end position="22"/>
    </location>
</feature>
<comment type="similarity">
    <text evidence="1">Belongs to the bacterial solute-binding protein 7 family.</text>
</comment>
<reference evidence="5 6" key="1">
    <citation type="submission" date="2015-01" db="EMBL/GenBank/DDBJ databases">
        <title>Draft genome of Anoxybacillus thermarum strain AF/04.</title>
        <authorList>
            <person name="Poli A."/>
            <person name="Nicolaus B."/>
            <person name="Chan K.-G."/>
            <person name="Kahar U.M."/>
            <person name="Yaakob A.S."/>
            <person name="Chan C.S."/>
            <person name="Goh K.M."/>
        </authorList>
    </citation>
    <scope>NUCLEOTIDE SEQUENCE [LARGE SCALE GENOMIC DNA]</scope>
    <source>
        <strain evidence="5 6">AF/04</strain>
    </source>
</reference>
<dbReference type="InterPro" id="IPR004682">
    <property type="entry name" value="TRAP_DctP"/>
</dbReference>
<dbReference type="Proteomes" id="UP000032102">
    <property type="component" value="Unassembled WGS sequence"/>
</dbReference>
<keyword evidence="4" id="KW-1133">Transmembrane helix</keyword>
<evidence type="ECO:0000313" key="6">
    <source>
        <dbReference type="Proteomes" id="UP000032102"/>
    </source>
</evidence>
<keyword evidence="4" id="KW-0812">Transmembrane</keyword>
<evidence type="ECO:0000256" key="4">
    <source>
        <dbReference type="SAM" id="Phobius"/>
    </source>
</evidence>
<keyword evidence="6" id="KW-1185">Reference proteome</keyword>
<dbReference type="PANTHER" id="PTHR33376:SF7">
    <property type="entry name" value="C4-DICARBOXYLATE-BINDING PROTEIN DCTB"/>
    <property type="match status" value="1"/>
</dbReference>
<dbReference type="GO" id="GO:0055085">
    <property type="term" value="P:transmembrane transport"/>
    <property type="evidence" value="ECO:0007669"/>
    <property type="project" value="InterPro"/>
</dbReference>
<dbReference type="RefSeq" id="WP_043964212.1">
    <property type="nucleotide sequence ID" value="NZ_JXTH01000004.1"/>
</dbReference>
<dbReference type="NCBIfam" id="TIGR00787">
    <property type="entry name" value="dctP"/>
    <property type="match status" value="1"/>
</dbReference>
<dbReference type="EMBL" id="JXTH01000004">
    <property type="protein sequence ID" value="KIQ95526.1"/>
    <property type="molecule type" value="Genomic_DNA"/>
</dbReference>
<dbReference type="PIRSF" id="PIRSF006470">
    <property type="entry name" value="DctB"/>
    <property type="match status" value="1"/>
</dbReference>
<name>A0A0D0S3L2_9BACL</name>
<keyword evidence="3" id="KW-0732">Signal</keyword>
<keyword evidence="2" id="KW-0813">Transport</keyword>
<dbReference type="PATRIC" id="fig|404937.3.peg.364"/>
<dbReference type="InterPro" id="IPR038404">
    <property type="entry name" value="TRAP_DctP_sf"/>
</dbReference>
<protein>
    <submittedName>
        <fullName evidence="5">C4-dicarboxylate-binding periplasmic protein</fullName>
    </submittedName>
</protein>
<dbReference type="GO" id="GO:0030288">
    <property type="term" value="C:outer membrane-bounded periplasmic space"/>
    <property type="evidence" value="ECO:0007669"/>
    <property type="project" value="InterPro"/>
</dbReference>
<evidence type="ECO:0000313" key="5">
    <source>
        <dbReference type="EMBL" id="KIQ95526.1"/>
    </source>
</evidence>
<evidence type="ECO:0000256" key="1">
    <source>
        <dbReference type="ARBA" id="ARBA00009023"/>
    </source>
</evidence>
<dbReference type="NCBIfam" id="NF037995">
    <property type="entry name" value="TRAP_S1"/>
    <property type="match status" value="1"/>
</dbReference>